<accession>A0A5R9AAC5</accession>
<evidence type="ECO:0000259" key="2">
    <source>
        <dbReference type="Pfam" id="PF00571"/>
    </source>
</evidence>
<protein>
    <submittedName>
        <fullName evidence="3">CBS domain-containing protein</fullName>
    </submittedName>
</protein>
<dbReference type="AlphaFoldDB" id="A0A5R9AAC5"/>
<feature type="region of interest" description="Disordered" evidence="1">
    <location>
        <begin position="1"/>
        <end position="23"/>
    </location>
</feature>
<dbReference type="Proteomes" id="UP000306544">
    <property type="component" value="Unassembled WGS sequence"/>
</dbReference>
<evidence type="ECO:0000313" key="4">
    <source>
        <dbReference type="Proteomes" id="UP000306544"/>
    </source>
</evidence>
<dbReference type="OrthoDB" id="4965190at2"/>
<keyword evidence="4" id="KW-1185">Reference proteome</keyword>
<feature type="domain" description="CBS" evidence="2">
    <location>
        <begin position="36"/>
        <end position="76"/>
    </location>
</feature>
<dbReference type="InterPro" id="IPR046342">
    <property type="entry name" value="CBS_dom_sf"/>
</dbReference>
<sequence length="175" mass="19001">MTTTDSRPSEPKNDPLTAAPAETTAVRKALVPVSVQIRASEGVEAALSQLQNPGVPYVAVTEHDDTPVGVLTAEDIEQLRHKYPDYWSAMRCGNAIVAPARFLEADEPFDTAVELLRDEGVRPLLVLEGEKMAGVLEPTVVFQWCAQHRPDAVEALAQLARGPGPVEISETDHLR</sequence>
<dbReference type="Pfam" id="PF00571">
    <property type="entry name" value="CBS"/>
    <property type="match status" value="1"/>
</dbReference>
<dbReference type="Gene3D" id="3.10.580.10">
    <property type="entry name" value="CBS-domain"/>
    <property type="match status" value="1"/>
</dbReference>
<reference evidence="3 4" key="1">
    <citation type="submission" date="2019-05" db="EMBL/GenBank/DDBJ databases">
        <title>Nesterenkonia sp. GY239, isolated from the Southern Atlantic Ocean.</title>
        <authorList>
            <person name="Zhang G."/>
        </authorList>
    </citation>
    <scope>NUCLEOTIDE SEQUENCE [LARGE SCALE GENOMIC DNA]</scope>
    <source>
        <strain evidence="3 4">GY239</strain>
    </source>
</reference>
<dbReference type="SUPFAM" id="SSF54631">
    <property type="entry name" value="CBS-domain pair"/>
    <property type="match status" value="1"/>
</dbReference>
<name>A0A5R9AAC5_9MICC</name>
<evidence type="ECO:0000313" key="3">
    <source>
        <dbReference type="EMBL" id="TLP75591.1"/>
    </source>
</evidence>
<comment type="caution">
    <text evidence="3">The sequence shown here is derived from an EMBL/GenBank/DDBJ whole genome shotgun (WGS) entry which is preliminary data.</text>
</comment>
<organism evidence="3 4">
    <name type="scientific">Nesterenkonia sphaerica</name>
    <dbReference type="NCBI Taxonomy" id="1804988"/>
    <lineage>
        <taxon>Bacteria</taxon>
        <taxon>Bacillati</taxon>
        <taxon>Actinomycetota</taxon>
        <taxon>Actinomycetes</taxon>
        <taxon>Micrococcales</taxon>
        <taxon>Micrococcaceae</taxon>
        <taxon>Nesterenkonia</taxon>
    </lineage>
</organism>
<dbReference type="RefSeq" id="WP_138170334.1">
    <property type="nucleotide sequence ID" value="NZ_VAWA01000008.1"/>
</dbReference>
<dbReference type="InterPro" id="IPR000644">
    <property type="entry name" value="CBS_dom"/>
</dbReference>
<evidence type="ECO:0000256" key="1">
    <source>
        <dbReference type="SAM" id="MobiDB-lite"/>
    </source>
</evidence>
<dbReference type="EMBL" id="VAWA01000008">
    <property type="protein sequence ID" value="TLP75591.1"/>
    <property type="molecule type" value="Genomic_DNA"/>
</dbReference>
<gene>
    <name evidence="3" type="ORF">FEF27_08020</name>
</gene>
<proteinExistence type="predicted"/>